<dbReference type="GO" id="GO:0051560">
    <property type="term" value="P:mitochondrial calcium ion homeostasis"/>
    <property type="evidence" value="ECO:0007669"/>
    <property type="project" value="InterPro"/>
</dbReference>
<evidence type="ECO:0000256" key="6">
    <source>
        <dbReference type="ARBA" id="ARBA00022837"/>
    </source>
</evidence>
<keyword evidence="9 10" id="KW-0472">Membrane</keyword>
<evidence type="ECO:0000256" key="9">
    <source>
        <dbReference type="ARBA" id="ARBA00023136"/>
    </source>
</evidence>
<dbReference type="Pfam" id="PF04678">
    <property type="entry name" value="MCU"/>
    <property type="match status" value="1"/>
</dbReference>
<dbReference type="GO" id="GO:0036444">
    <property type="term" value="P:calcium import into the mitochondrion"/>
    <property type="evidence" value="ECO:0007669"/>
    <property type="project" value="TreeGrafter"/>
</dbReference>
<evidence type="ECO:0000256" key="2">
    <source>
        <dbReference type="ARBA" id="ARBA00005653"/>
    </source>
</evidence>
<dbReference type="InterPro" id="IPR006769">
    <property type="entry name" value="MCU_C"/>
</dbReference>
<feature type="transmembrane region" description="Helical" evidence="10">
    <location>
        <begin position="222"/>
        <end position="242"/>
    </location>
</feature>
<gene>
    <name evidence="12" type="ORF">Cni_G26494</name>
</gene>
<dbReference type="PANTHER" id="PTHR13462">
    <property type="entry name" value="CALCIUM UNIPORTER PROTEIN, MITOCHONDRIAL"/>
    <property type="match status" value="1"/>
</dbReference>
<dbReference type="Proteomes" id="UP001327560">
    <property type="component" value="Chromosome 8"/>
</dbReference>
<dbReference type="PANTHER" id="PTHR13462:SF31">
    <property type="entry name" value="CALCIUM UNIPORTER PROTEIN 1, MITOCHONDRIAL"/>
    <property type="match status" value="1"/>
</dbReference>
<keyword evidence="8" id="KW-0406">Ion transport</keyword>
<evidence type="ECO:0000256" key="1">
    <source>
        <dbReference type="ARBA" id="ARBA00004141"/>
    </source>
</evidence>
<dbReference type="EMBL" id="CP136897">
    <property type="protein sequence ID" value="WOL17701.1"/>
    <property type="molecule type" value="Genomic_DNA"/>
</dbReference>
<comment type="subcellular location">
    <subcellularLocation>
        <location evidence="1">Membrane</location>
        <topology evidence="1">Multi-pass membrane protein</topology>
    </subcellularLocation>
</comment>
<evidence type="ECO:0000256" key="10">
    <source>
        <dbReference type="SAM" id="Phobius"/>
    </source>
</evidence>
<evidence type="ECO:0000259" key="11">
    <source>
        <dbReference type="Pfam" id="PF04678"/>
    </source>
</evidence>
<evidence type="ECO:0000256" key="7">
    <source>
        <dbReference type="ARBA" id="ARBA00022989"/>
    </source>
</evidence>
<reference evidence="12 13" key="1">
    <citation type="submission" date="2023-10" db="EMBL/GenBank/DDBJ databases">
        <title>Chromosome-scale genome assembly provides insights into flower coloration mechanisms of Canna indica.</title>
        <authorList>
            <person name="Li C."/>
        </authorList>
    </citation>
    <scope>NUCLEOTIDE SEQUENCE [LARGE SCALE GENOMIC DNA]</scope>
    <source>
        <tissue evidence="12">Flower</tissue>
    </source>
</reference>
<protein>
    <submittedName>
        <fullName evidence="12">Calcium uniporter protein 2, mitochondrial-like</fullName>
    </submittedName>
</protein>
<dbReference type="InterPro" id="IPR039055">
    <property type="entry name" value="MCU_fam"/>
</dbReference>
<keyword evidence="7 10" id="KW-1133">Transmembrane helix</keyword>
<dbReference type="GO" id="GO:1990246">
    <property type="term" value="C:uniplex complex"/>
    <property type="evidence" value="ECO:0007669"/>
    <property type="project" value="TreeGrafter"/>
</dbReference>
<sequence length="346" mass="38546">MALCKTLARRFSNAAKLSSAKPPPPSSVASILQRLIPGSGAHEPGLLRRFLQRRPLFQSAAPPPARLALPVGDDLADRIREMNATRIRLDGLLPPPRPPTGMRTEEARKVVRAARMEVARARLRETGRSCVSYAEFVRVCREVAGGMEEGVGIGTALDESGVVIVLGDTVFVRPEMLTKAIESMIPPSMSPQGDPRREELKKMEAKKAAIDAKAEALVRKELWGGLAFLVLQTAGFMRLTFWELSWDVMEPICFFVTSLYFMAGYAFFLRTSRDPSFEGFFQSRLDAKRWRLMKARNFDVGRFNELRRDGGFSLSRPSEELSSSSSSCSLHCHCHGRRDTLFGSVH</sequence>
<comment type="similarity">
    <text evidence="2">Belongs to the MCU (TC 1.A.77) family.</text>
</comment>
<evidence type="ECO:0000256" key="4">
    <source>
        <dbReference type="ARBA" id="ARBA00022568"/>
    </source>
</evidence>
<proteinExistence type="inferred from homology"/>
<dbReference type="GO" id="GO:0015292">
    <property type="term" value="F:uniporter activity"/>
    <property type="evidence" value="ECO:0007669"/>
    <property type="project" value="TreeGrafter"/>
</dbReference>
<keyword evidence="3" id="KW-0813">Transport</keyword>
<keyword evidence="5 10" id="KW-0812">Transmembrane</keyword>
<accession>A0AAQ3QQJ9</accession>
<evidence type="ECO:0000256" key="8">
    <source>
        <dbReference type="ARBA" id="ARBA00023065"/>
    </source>
</evidence>
<dbReference type="GO" id="GO:0005262">
    <property type="term" value="F:calcium channel activity"/>
    <property type="evidence" value="ECO:0007669"/>
    <property type="project" value="TreeGrafter"/>
</dbReference>
<feature type="transmembrane region" description="Helical" evidence="10">
    <location>
        <begin position="248"/>
        <end position="268"/>
    </location>
</feature>
<evidence type="ECO:0000256" key="5">
    <source>
        <dbReference type="ARBA" id="ARBA00022692"/>
    </source>
</evidence>
<organism evidence="12 13">
    <name type="scientific">Canna indica</name>
    <name type="common">Indian-shot</name>
    <dbReference type="NCBI Taxonomy" id="4628"/>
    <lineage>
        <taxon>Eukaryota</taxon>
        <taxon>Viridiplantae</taxon>
        <taxon>Streptophyta</taxon>
        <taxon>Embryophyta</taxon>
        <taxon>Tracheophyta</taxon>
        <taxon>Spermatophyta</taxon>
        <taxon>Magnoliopsida</taxon>
        <taxon>Liliopsida</taxon>
        <taxon>Zingiberales</taxon>
        <taxon>Cannaceae</taxon>
        <taxon>Canna</taxon>
    </lineage>
</organism>
<keyword evidence="4" id="KW-0109">Calcium transport</keyword>
<evidence type="ECO:0000313" key="12">
    <source>
        <dbReference type="EMBL" id="WOL17701.1"/>
    </source>
</evidence>
<evidence type="ECO:0000313" key="13">
    <source>
        <dbReference type="Proteomes" id="UP001327560"/>
    </source>
</evidence>
<keyword evidence="6" id="KW-0106">Calcium</keyword>
<dbReference type="AlphaFoldDB" id="A0AAQ3QQJ9"/>
<feature type="domain" description="Calcium uniporter protein C-terminal" evidence="11">
    <location>
        <begin position="148"/>
        <end position="306"/>
    </location>
</feature>
<evidence type="ECO:0000256" key="3">
    <source>
        <dbReference type="ARBA" id="ARBA00022448"/>
    </source>
</evidence>
<name>A0AAQ3QQJ9_9LILI</name>
<keyword evidence="13" id="KW-1185">Reference proteome</keyword>